<keyword evidence="1" id="KW-0863">Zinc-finger</keyword>
<keyword evidence="4" id="KW-1185">Reference proteome</keyword>
<dbReference type="InterPro" id="IPR001841">
    <property type="entry name" value="Znf_RING"/>
</dbReference>
<protein>
    <recommendedName>
        <fullName evidence="2">RING-type domain-containing protein</fullName>
    </recommendedName>
</protein>
<reference evidence="3" key="1">
    <citation type="submission" date="2016-10" db="EMBL/GenBank/DDBJ databases">
        <authorList>
            <person name="Benchimol M."/>
            <person name="Almeida L.G."/>
            <person name="Vasconcelos A.T."/>
            <person name="Perreira-Neves A."/>
            <person name="Rosa I.A."/>
            <person name="Tasca T."/>
            <person name="Bogo M.R."/>
            <person name="de Souza W."/>
        </authorList>
    </citation>
    <scope>NUCLEOTIDE SEQUENCE [LARGE SCALE GENOMIC DNA]</scope>
    <source>
        <strain evidence="3">K</strain>
    </source>
</reference>
<keyword evidence="1" id="KW-0479">Metal-binding</keyword>
<dbReference type="PROSITE" id="PS50089">
    <property type="entry name" value="ZF_RING_2"/>
    <property type="match status" value="1"/>
</dbReference>
<comment type="caution">
    <text evidence="3">The sequence shown here is derived from an EMBL/GenBank/DDBJ whole genome shotgun (WGS) entry which is preliminary data.</text>
</comment>
<dbReference type="VEuPathDB" id="TrichDB:TRFO_36925"/>
<dbReference type="RefSeq" id="XP_068350104.1">
    <property type="nucleotide sequence ID" value="XM_068511127.1"/>
</dbReference>
<keyword evidence="1" id="KW-0862">Zinc</keyword>
<dbReference type="Proteomes" id="UP000179807">
    <property type="component" value="Unassembled WGS sequence"/>
</dbReference>
<evidence type="ECO:0000313" key="4">
    <source>
        <dbReference type="Proteomes" id="UP000179807"/>
    </source>
</evidence>
<organism evidence="3 4">
    <name type="scientific">Tritrichomonas foetus</name>
    <dbReference type="NCBI Taxonomy" id="1144522"/>
    <lineage>
        <taxon>Eukaryota</taxon>
        <taxon>Metamonada</taxon>
        <taxon>Parabasalia</taxon>
        <taxon>Tritrichomonadida</taxon>
        <taxon>Tritrichomonadidae</taxon>
        <taxon>Tritrichomonas</taxon>
    </lineage>
</organism>
<dbReference type="SUPFAM" id="SSF50978">
    <property type="entry name" value="WD40 repeat-like"/>
    <property type="match status" value="1"/>
</dbReference>
<dbReference type="InterPro" id="IPR036322">
    <property type="entry name" value="WD40_repeat_dom_sf"/>
</dbReference>
<sequence>MTENEICIRNILSIDYHVPKEIKGVLGDQIQEIQKLYTHDSIFFLTMKNSITIFDHSFQEKIELFIPKNFTLGAINVFAQSNKYLVVGHLDGYISIFSIQLNKENLNDLKEEQLNTSYSFCGVTRITPKSNFFVSITSIEVYSENEFIIGYEEGLIYMFMVKKEADNDSLSFLCDDFMKVNPFRKSKEDIISICKIQKFIYVLTTYHFYIIDDIKSNKNGRKVIQTIPKNGYLQEYSQLIQNGKKCMLSYAYNDIKTNKKVYKIEEYIDGNALTIGEKLSKSLDDIQNNEIYLIKFSHDAILLMFHEMGSKIAKILIYLPNNDILAMNSVEIAVPKFFIFAGYLTNKEKTILLLKKGSKNIFISFTCKEWMKKLVNTFKGYNLNDITTFAQDSSNIILTKSLSHLGMGNARQRMRIIVDIIESYHEKLLSNIFRVISSPKEAIMFCSKLILKFPIMDLHFDWFWKVIFISAQQNRILEEIIINVKEPFTSPIVFEVLYKAPETLTKKVLTLILEIWENSQKSNWKNTLFGYLMNIKFTKSKYSWLEKIAKEHHFYLLYVHVLVICKGDFIAPIDFHFDRLDILSYLWEIMKGLRASNNLTNIQRFELKNSYETEEILEFRAINLNLTKYRHALPKIRTTIINEICTNENILMEIIQKHNNYTCCYLSSLVIREMLNYDPSIINHIIHVFRYHQNILPEKPPAINIIYQMLIYYAYEKRIDFPILLYKYVTSVVLYSAPLFSFPHYKKCNLEIFNEIHQKYLSVFISSDVFLSSEQNNYTKALYNMSINYSGYVIKGKKTDFNLIDSILNDFTNRQIELEIYKQIKEKNEFNDVLLMHSFIILCLKSKYFHKIIRFLNYHNLHSNNFLLSIGNSIFHSNYAKDLHFFDDLPKKFQYFYLSLFLSINSKMIKDQFHQDYLSFQLNCSFYDSQFLLEKIPFFLESYLLTQPIQERDTILLSILDNNYRNKSLYKKSQMIFVENKHIQNEIQNICERFILMKSLFFIKGKEDSINYMETICQYLSASILILIESGNNQNYVLFQERIRVTREIIGYAFQKIFKSQKQRTKSATEITIRMYKMIINMFLPFLWIAEDKHQQGYLMLFHFFEYVINHLISSRMAIYSYKIIGKLVADLSYWKFLYIDQKMIVAVSEKSIRHNHTLKLWKIDENLYLRDVIIAKTMGVSPSYDLCTHCTKALLNSPNYIVYCYCGHQYHLKCFMKTSVGSHCPKCFDEESAIITDKETVTKILGKLRPPNHFEEYNYKYNLSKGNNSVNINNTHQKSVSFYLSAHQNLYPKSEDAQSAFHSDEIITFKNSIILQANYFF</sequence>
<dbReference type="GeneID" id="94845831"/>
<accession>A0A1J4JF98</accession>
<gene>
    <name evidence="3" type="ORF">TRFO_36925</name>
</gene>
<feature type="domain" description="RING-type" evidence="2">
    <location>
        <begin position="1188"/>
        <end position="1228"/>
    </location>
</feature>
<dbReference type="GO" id="GO:0008270">
    <property type="term" value="F:zinc ion binding"/>
    <property type="evidence" value="ECO:0007669"/>
    <property type="project" value="UniProtKB-KW"/>
</dbReference>
<name>A0A1J4JF98_9EUKA</name>
<proteinExistence type="predicted"/>
<evidence type="ECO:0000256" key="1">
    <source>
        <dbReference type="PROSITE-ProRule" id="PRU00175"/>
    </source>
</evidence>
<evidence type="ECO:0000313" key="3">
    <source>
        <dbReference type="EMBL" id="OHS96967.1"/>
    </source>
</evidence>
<dbReference type="EMBL" id="MLAK01001147">
    <property type="protein sequence ID" value="OHS96967.1"/>
    <property type="molecule type" value="Genomic_DNA"/>
</dbReference>
<evidence type="ECO:0000259" key="2">
    <source>
        <dbReference type="PROSITE" id="PS50089"/>
    </source>
</evidence>